<evidence type="ECO:0000313" key="1">
    <source>
        <dbReference type="EMBL" id="JAA78129.1"/>
    </source>
</evidence>
<feature type="non-terminal residue" evidence="1">
    <location>
        <position position="91"/>
    </location>
</feature>
<organism evidence="1">
    <name type="scientific">Pararge aegeria</name>
    <name type="common">speckled wood butterfly</name>
    <dbReference type="NCBI Taxonomy" id="116150"/>
    <lineage>
        <taxon>Eukaryota</taxon>
        <taxon>Metazoa</taxon>
        <taxon>Ecdysozoa</taxon>
        <taxon>Arthropoda</taxon>
        <taxon>Hexapoda</taxon>
        <taxon>Insecta</taxon>
        <taxon>Pterygota</taxon>
        <taxon>Neoptera</taxon>
        <taxon>Endopterygota</taxon>
        <taxon>Lepidoptera</taxon>
        <taxon>Glossata</taxon>
        <taxon>Ditrysia</taxon>
        <taxon>Papilionoidea</taxon>
        <taxon>Nymphalidae</taxon>
        <taxon>Satyrinae</taxon>
        <taxon>Satyrini</taxon>
        <taxon>Parargina</taxon>
        <taxon>Pararge</taxon>
    </lineage>
</organism>
<dbReference type="AlphaFoldDB" id="S4NM38"/>
<name>S4NM38_9NEOP</name>
<reference evidence="1" key="1">
    <citation type="journal article" date="2013" name="BMC Genomics">
        <title>Unscrambling butterfly oogenesis.</title>
        <authorList>
            <person name="Carter J.M."/>
            <person name="Baker S.C."/>
            <person name="Pink R."/>
            <person name="Carter D.R."/>
            <person name="Collins A."/>
            <person name="Tomlin J."/>
            <person name="Gibbs M."/>
            <person name="Breuker C.J."/>
        </authorList>
    </citation>
    <scope>NUCLEOTIDE SEQUENCE</scope>
    <source>
        <tissue evidence="1">Ovary</tissue>
    </source>
</reference>
<feature type="non-terminal residue" evidence="1">
    <location>
        <position position="1"/>
    </location>
</feature>
<reference evidence="1" key="2">
    <citation type="submission" date="2013-05" db="EMBL/GenBank/DDBJ databases">
        <authorList>
            <person name="Carter J.-M."/>
            <person name="Baker S.C."/>
            <person name="Pink R."/>
            <person name="Carter D.R.F."/>
            <person name="Collins A."/>
            <person name="Tomlin J."/>
            <person name="Gibbs M."/>
            <person name="Breuker C.J."/>
        </authorList>
    </citation>
    <scope>NUCLEOTIDE SEQUENCE</scope>
    <source>
        <tissue evidence="1">Ovary</tissue>
    </source>
</reference>
<protein>
    <submittedName>
        <fullName evidence="1">Uncharacterized protein</fullName>
    </submittedName>
</protein>
<dbReference type="EMBL" id="GAIX01014431">
    <property type="protein sequence ID" value="JAA78129.1"/>
    <property type="molecule type" value="Transcribed_RNA"/>
</dbReference>
<sequence length="91" mass="10572">AGNTRKNIPQYRATELSYFTKISKIDSVRKIADDLTAKFCTLDKRKFIDDCVLLKNNYHNIKCGNTENVSPYRLNTSDYNVYKNKVFIESP</sequence>
<accession>S4NM38</accession>
<proteinExistence type="predicted"/>